<organism evidence="3 4">
    <name type="scientific">Limnoglobus roseus</name>
    <dbReference type="NCBI Taxonomy" id="2598579"/>
    <lineage>
        <taxon>Bacteria</taxon>
        <taxon>Pseudomonadati</taxon>
        <taxon>Planctomycetota</taxon>
        <taxon>Planctomycetia</taxon>
        <taxon>Gemmatales</taxon>
        <taxon>Gemmataceae</taxon>
        <taxon>Limnoglobus</taxon>
    </lineage>
</organism>
<dbReference type="Proteomes" id="UP000324974">
    <property type="component" value="Chromosome"/>
</dbReference>
<sequence>MHLMPLSPWLTFRHAKEAVRNGRPEEAHRLLAPLAAEGYRKAGRLLRDVAAAYVARGEKSHRADNAEAAWKDLLAAEALNTGDARVSTLRTALTRIGVAECAAALEAAKPMHVLTVVGRLRDRHTQRHDLDTMEALAQDWVMAHEMADRGDFLLAQAAVDKIRTRMVMNPTTGLDLFAKQLEGRHERYRMAVANLSEAAEANKWADASRWAAEVIAAAPNHREARTIQLRAWEALKPATGSYHPNAAAEIVPLMAVVEPHHAAFAYAPTKAAESGNGHRPASSFRPESRHSSGPGGMPKRFLLWIDGVGGYLVCLSNRVTFGQATADAPIDVPLFADVSRMHAEMARDGEGYLVESTRGLHVNGSPHERALLKCGDRVTLGTSCQFLFRQPVSISPSARLELVSGHRLPLAVDGVLLMADNLILGPGTQTHITLPWASTNVILYRSKDGLGVKFAGSFTVDNSPCRERANLVLPASVAAEAFSFTIEPVGARL</sequence>
<dbReference type="Pfam" id="PF00498">
    <property type="entry name" value="FHA"/>
    <property type="match status" value="1"/>
</dbReference>
<feature type="domain" description="FHA" evidence="2">
    <location>
        <begin position="319"/>
        <end position="381"/>
    </location>
</feature>
<proteinExistence type="predicted"/>
<gene>
    <name evidence="3" type="ORF">PX52LOC_01965</name>
</gene>
<reference evidence="4" key="1">
    <citation type="submission" date="2019-08" db="EMBL/GenBank/DDBJ databases">
        <title>Limnoglobus roseus gen. nov., sp. nov., a novel freshwater planctomycete with a giant genome from the family Gemmataceae.</title>
        <authorList>
            <person name="Kulichevskaya I.S."/>
            <person name="Naumoff D.G."/>
            <person name="Miroshnikov K."/>
            <person name="Ivanova A."/>
            <person name="Philippov D.A."/>
            <person name="Hakobyan A."/>
            <person name="Rijpstra I.C."/>
            <person name="Sinninghe Damste J.S."/>
            <person name="Liesack W."/>
            <person name="Dedysh S.N."/>
        </authorList>
    </citation>
    <scope>NUCLEOTIDE SEQUENCE [LARGE SCALE GENOMIC DNA]</scope>
    <source>
        <strain evidence="4">PX52</strain>
    </source>
</reference>
<dbReference type="InterPro" id="IPR008984">
    <property type="entry name" value="SMAD_FHA_dom_sf"/>
</dbReference>
<protein>
    <submittedName>
        <fullName evidence="3">FHA domain-containing protein</fullName>
    </submittedName>
</protein>
<dbReference type="KEGG" id="lrs:PX52LOC_01965"/>
<evidence type="ECO:0000256" key="1">
    <source>
        <dbReference type="SAM" id="MobiDB-lite"/>
    </source>
</evidence>
<feature type="region of interest" description="Disordered" evidence="1">
    <location>
        <begin position="271"/>
        <end position="294"/>
    </location>
</feature>
<keyword evidence="4" id="KW-1185">Reference proteome</keyword>
<dbReference type="SUPFAM" id="SSF49879">
    <property type="entry name" value="SMAD/FHA domain"/>
    <property type="match status" value="1"/>
</dbReference>
<dbReference type="Gene3D" id="2.60.200.20">
    <property type="match status" value="1"/>
</dbReference>
<dbReference type="AlphaFoldDB" id="A0A5C1A720"/>
<dbReference type="CDD" id="cd00060">
    <property type="entry name" value="FHA"/>
    <property type="match status" value="1"/>
</dbReference>
<evidence type="ECO:0000259" key="2">
    <source>
        <dbReference type="Pfam" id="PF00498"/>
    </source>
</evidence>
<dbReference type="EMBL" id="CP042425">
    <property type="protein sequence ID" value="QEL15059.1"/>
    <property type="molecule type" value="Genomic_DNA"/>
</dbReference>
<name>A0A5C1A720_9BACT</name>
<accession>A0A5C1A720</accession>
<evidence type="ECO:0000313" key="3">
    <source>
        <dbReference type="EMBL" id="QEL15059.1"/>
    </source>
</evidence>
<evidence type="ECO:0000313" key="4">
    <source>
        <dbReference type="Proteomes" id="UP000324974"/>
    </source>
</evidence>
<dbReference type="InterPro" id="IPR000253">
    <property type="entry name" value="FHA_dom"/>
</dbReference>